<proteinExistence type="inferred from homology"/>
<comment type="similarity">
    <text evidence="2">Belongs to the glycosyl hydrolase 10 (cellulase F) family.</text>
</comment>
<dbReference type="GO" id="GO:0000272">
    <property type="term" value="P:polysaccharide catabolic process"/>
    <property type="evidence" value="ECO:0007669"/>
    <property type="project" value="UniProtKB-KW"/>
</dbReference>
<feature type="transmembrane region" description="Helical" evidence="9">
    <location>
        <begin position="246"/>
        <end position="264"/>
    </location>
</feature>
<dbReference type="InterPro" id="IPR026046">
    <property type="entry name" value="UBIAD1"/>
</dbReference>
<keyword evidence="8" id="KW-0624">Polysaccharide degradation</keyword>
<organism evidence="11 12">
    <name type="scientific">Sesamum alatum</name>
    <dbReference type="NCBI Taxonomy" id="300844"/>
    <lineage>
        <taxon>Eukaryota</taxon>
        <taxon>Viridiplantae</taxon>
        <taxon>Streptophyta</taxon>
        <taxon>Embryophyta</taxon>
        <taxon>Tracheophyta</taxon>
        <taxon>Spermatophyta</taxon>
        <taxon>Magnoliopsida</taxon>
        <taxon>eudicotyledons</taxon>
        <taxon>Gunneridae</taxon>
        <taxon>Pentapetalae</taxon>
        <taxon>asterids</taxon>
        <taxon>lamiids</taxon>
        <taxon>Lamiales</taxon>
        <taxon>Pedaliaceae</taxon>
        <taxon>Sesamum</taxon>
    </lineage>
</organism>
<reference evidence="11" key="2">
    <citation type="journal article" date="2024" name="Plant">
        <title>Genomic evolution and insights into agronomic trait innovations of Sesamum species.</title>
        <authorList>
            <person name="Miao H."/>
            <person name="Wang L."/>
            <person name="Qu L."/>
            <person name="Liu H."/>
            <person name="Sun Y."/>
            <person name="Le M."/>
            <person name="Wang Q."/>
            <person name="Wei S."/>
            <person name="Zheng Y."/>
            <person name="Lin W."/>
            <person name="Duan Y."/>
            <person name="Cao H."/>
            <person name="Xiong S."/>
            <person name="Wang X."/>
            <person name="Wei L."/>
            <person name="Li C."/>
            <person name="Ma Q."/>
            <person name="Ju M."/>
            <person name="Zhao R."/>
            <person name="Li G."/>
            <person name="Mu C."/>
            <person name="Tian Q."/>
            <person name="Mei H."/>
            <person name="Zhang T."/>
            <person name="Gao T."/>
            <person name="Zhang H."/>
        </authorList>
    </citation>
    <scope>NUCLEOTIDE SEQUENCE</scope>
    <source>
        <strain evidence="11">3651</strain>
    </source>
</reference>
<dbReference type="Pfam" id="PF01040">
    <property type="entry name" value="UbiA"/>
    <property type="match status" value="1"/>
</dbReference>
<accession>A0AAE1YXK5</accession>
<gene>
    <name evidence="11" type="ORF">Salat_0150100</name>
</gene>
<dbReference type="PANTHER" id="PTHR31490:SF80">
    <property type="entry name" value="ENDO-1,4-BETA-XYLANASE A-LIKE ISOFORM X1"/>
    <property type="match status" value="1"/>
</dbReference>
<feature type="transmembrane region" description="Helical" evidence="9">
    <location>
        <begin position="189"/>
        <end position="211"/>
    </location>
</feature>
<keyword evidence="12" id="KW-1185">Reference proteome</keyword>
<evidence type="ECO:0000313" key="11">
    <source>
        <dbReference type="EMBL" id="KAK4438159.1"/>
    </source>
</evidence>
<keyword evidence="7" id="KW-0119">Carbohydrate metabolism</keyword>
<dbReference type="InterPro" id="IPR044846">
    <property type="entry name" value="GH10"/>
</dbReference>
<dbReference type="SMART" id="SM00633">
    <property type="entry name" value="Glyco_10"/>
    <property type="match status" value="1"/>
</dbReference>
<reference evidence="11" key="1">
    <citation type="submission" date="2020-06" db="EMBL/GenBank/DDBJ databases">
        <authorList>
            <person name="Li T."/>
            <person name="Hu X."/>
            <person name="Zhang T."/>
            <person name="Song X."/>
            <person name="Zhang H."/>
            <person name="Dai N."/>
            <person name="Sheng W."/>
            <person name="Hou X."/>
            <person name="Wei L."/>
        </authorList>
    </citation>
    <scope>NUCLEOTIDE SEQUENCE</scope>
    <source>
        <strain evidence="11">3651</strain>
        <tissue evidence="11">Leaf</tissue>
    </source>
</reference>
<evidence type="ECO:0000256" key="1">
    <source>
        <dbReference type="ARBA" id="ARBA00004141"/>
    </source>
</evidence>
<evidence type="ECO:0000256" key="8">
    <source>
        <dbReference type="ARBA" id="ARBA00023326"/>
    </source>
</evidence>
<evidence type="ECO:0000256" key="7">
    <source>
        <dbReference type="ARBA" id="ARBA00023277"/>
    </source>
</evidence>
<keyword evidence="5 9" id="KW-1133">Transmembrane helix</keyword>
<protein>
    <submittedName>
        <fullName evidence="11">Endo-1,4-beta-xylanase 4</fullName>
    </submittedName>
</protein>
<feature type="transmembrane region" description="Helical" evidence="9">
    <location>
        <begin position="345"/>
        <end position="365"/>
    </location>
</feature>
<dbReference type="Pfam" id="PF00331">
    <property type="entry name" value="Glyco_hydro_10"/>
    <property type="match status" value="1"/>
</dbReference>
<name>A0AAE1YXK5_9LAMI</name>
<dbReference type="Gene3D" id="2.60.120.260">
    <property type="entry name" value="Galactose-binding domain-like"/>
    <property type="match status" value="1"/>
</dbReference>
<feature type="transmembrane region" description="Helical" evidence="9">
    <location>
        <begin position="217"/>
        <end position="234"/>
    </location>
</feature>
<evidence type="ECO:0000256" key="2">
    <source>
        <dbReference type="ARBA" id="ARBA00007495"/>
    </source>
</evidence>
<comment type="subcellular location">
    <subcellularLocation>
        <location evidence="1">Membrane</location>
        <topology evidence="1">Multi-pass membrane protein</topology>
    </subcellularLocation>
</comment>
<feature type="transmembrane region" description="Helical" evidence="9">
    <location>
        <begin position="385"/>
        <end position="404"/>
    </location>
</feature>
<dbReference type="InterPro" id="IPR001000">
    <property type="entry name" value="GH10_dom"/>
</dbReference>
<dbReference type="NCBIfam" id="TIGR02235">
    <property type="entry name" value="menA_cyano-plnt"/>
    <property type="match status" value="1"/>
</dbReference>
<dbReference type="HAMAP" id="MF_01938">
    <property type="entry name" value="MenA_2"/>
    <property type="match status" value="1"/>
</dbReference>
<dbReference type="EMBL" id="JACGWO010000001">
    <property type="protein sequence ID" value="KAK4438159.1"/>
    <property type="molecule type" value="Genomic_DNA"/>
</dbReference>
<dbReference type="AlphaFoldDB" id="A0AAE1YXK5"/>
<sequence>MAAAAAALGSISYGYGIKKISREYSVKGQGQQLERKYKVLSAAHAEQRPFSGYRWTQKHDGKASTLMLRSKHENALNGNLLGCTTVNTVAAVEKKAEAEEGEELSRATLLWRAFKLPMYTVAFTPVTVASAAAFYQSGVFSVGRYLLILASYVLVIAWVNLSNDVYDFDTGVDKNKKESMVNLFGSRTAINVIAWSLLVLGVLGHALTAVMAGNSRSMLFLAAAIFCFFLYQCPPYRLSYYGVGEPLLFISFGPFSTLAFYLMHSMKRELPITSTVIWASIIVGLTTSLILLCSHFHQIEDDKAVGKMSPLVRLGTQTGSHVVKFSIIGLYSLLLALGYTKTLPFLSVVLPALTLPMGNLVVNFVQNNHTDKRKIFMGKYFCVRLHTILGLALSAGLVAARLFAKQPLPLAKLRNLLGALLQREIVSRRGKMECLAEPLNPQYGGGLVGNPNFDSGLDEWSVFGGGKAVVRKSKDAWFQLDKGKEIVSAFLEIPKGRSIIVGSVIAKSGCWSMLKGGFTVHENMKAEIYFTSKNTQVELWIDNVSLKPFTRIEWQKHQNKSIDQVRKRRIRIHVTSKEGLKLPGANITVNQIRSHFPLGCSTAATIINHKPYQDWFTSRFTATTFNNEMKWYYTELYPGKENYTVTDAMVSFFKKNRISIRGHAILWATGNVTQPWVKLLPPKQILNAAVRRAGSVVSRYLGDVIAWDVMNENLHYSFYEEKLGPNATAMFYQIARALDPRTPLFLNEYNTLEFPLDMAVIPSKYVEKIKEIRSFPGNERLRMQIGLQGHFWRKPNVSHMRATLDVLGAINTPIWLTELDTRRGPNQAAQLEEVMREAFSHPAVEGIIVWGGWKPTGCNQTCLTDKNYDVLPKGCAEMCLIDNNFKNLPAGDVVDKLINEWKSTNVTGVTDGNGVFEQKVFHGEYSVTYSHPLIPRPVEKIFSVRKEKGPLELWLTL</sequence>
<dbReference type="SUPFAM" id="SSF51445">
    <property type="entry name" value="(Trans)glycosidases"/>
    <property type="match status" value="1"/>
</dbReference>
<dbReference type="Gene3D" id="3.20.20.80">
    <property type="entry name" value="Glycosidases"/>
    <property type="match status" value="1"/>
</dbReference>
<evidence type="ECO:0000256" key="4">
    <source>
        <dbReference type="ARBA" id="ARBA00022801"/>
    </source>
</evidence>
<dbReference type="GO" id="GO:0004659">
    <property type="term" value="F:prenyltransferase activity"/>
    <property type="evidence" value="ECO:0007669"/>
    <property type="project" value="InterPro"/>
</dbReference>
<feature type="transmembrane region" description="Helical" evidence="9">
    <location>
        <begin position="318"/>
        <end position="339"/>
    </location>
</feature>
<dbReference type="GO" id="GO:0016020">
    <property type="term" value="C:membrane"/>
    <property type="evidence" value="ECO:0007669"/>
    <property type="project" value="UniProtKB-SubCell"/>
</dbReference>
<feature type="transmembrane region" description="Helical" evidence="9">
    <location>
        <begin position="142"/>
        <end position="161"/>
    </location>
</feature>
<dbReference type="GO" id="GO:0042372">
    <property type="term" value="P:phylloquinone biosynthetic process"/>
    <property type="evidence" value="ECO:0007669"/>
    <property type="project" value="InterPro"/>
</dbReference>
<keyword evidence="6 9" id="KW-0472">Membrane</keyword>
<feature type="transmembrane region" description="Helical" evidence="9">
    <location>
        <begin position="276"/>
        <end position="297"/>
    </location>
</feature>
<evidence type="ECO:0000313" key="12">
    <source>
        <dbReference type="Proteomes" id="UP001293254"/>
    </source>
</evidence>
<dbReference type="InterPro" id="IPR000537">
    <property type="entry name" value="UbiA_prenyltransferase"/>
</dbReference>
<evidence type="ECO:0000259" key="10">
    <source>
        <dbReference type="PROSITE" id="PS51760"/>
    </source>
</evidence>
<feature type="domain" description="GH10" evidence="10">
    <location>
        <begin position="586"/>
        <end position="897"/>
    </location>
</feature>
<dbReference type="Proteomes" id="UP001293254">
    <property type="component" value="Unassembled WGS sequence"/>
</dbReference>
<dbReference type="PANTHER" id="PTHR31490">
    <property type="entry name" value="GLYCOSYL HYDROLASE"/>
    <property type="match status" value="1"/>
</dbReference>
<evidence type="ECO:0000256" key="5">
    <source>
        <dbReference type="ARBA" id="ARBA00022989"/>
    </source>
</evidence>
<dbReference type="GO" id="GO:0031176">
    <property type="term" value="F:endo-1,4-beta-xylanase activity"/>
    <property type="evidence" value="ECO:0007669"/>
    <property type="project" value="UniProtKB-ARBA"/>
</dbReference>
<dbReference type="CDD" id="cd13962">
    <property type="entry name" value="PT_UbiA_UBIAD1"/>
    <property type="match status" value="1"/>
</dbReference>
<comment type="caution">
    <text evidence="11">The sequence shown here is derived from an EMBL/GenBank/DDBJ whole genome shotgun (WGS) entry which is preliminary data.</text>
</comment>
<evidence type="ECO:0000256" key="6">
    <source>
        <dbReference type="ARBA" id="ARBA00023136"/>
    </source>
</evidence>
<dbReference type="PROSITE" id="PS51760">
    <property type="entry name" value="GH10_2"/>
    <property type="match status" value="1"/>
</dbReference>
<feature type="transmembrane region" description="Helical" evidence="9">
    <location>
        <begin position="116"/>
        <end position="136"/>
    </location>
</feature>
<keyword evidence="3 9" id="KW-0812">Transmembrane</keyword>
<keyword evidence="4" id="KW-0378">Hydrolase</keyword>
<evidence type="ECO:0000256" key="9">
    <source>
        <dbReference type="SAM" id="Phobius"/>
    </source>
</evidence>
<dbReference type="InterPro" id="IPR011937">
    <property type="entry name" value="DHNA_phytyltransferase_MenA"/>
</dbReference>
<evidence type="ECO:0000256" key="3">
    <source>
        <dbReference type="ARBA" id="ARBA00022692"/>
    </source>
</evidence>
<dbReference type="InterPro" id="IPR017853">
    <property type="entry name" value="GH"/>
</dbReference>